<proteinExistence type="predicted"/>
<protein>
    <submittedName>
        <fullName evidence="2">Engulfment and cell motility protein</fullName>
    </submittedName>
</protein>
<name>A0A9Q0LJ57_ANAIG</name>
<dbReference type="Proteomes" id="UP001149090">
    <property type="component" value="Unassembled WGS sequence"/>
</dbReference>
<sequence length="183" mass="20897">MHGLRFQDQIKPEAKELVIEKYVQILLQGTMLDKVKSGKAQTRFFKLNDSKSEIVGADILKSGNTSTKGNFQSELRIKDFNQVLTGKHLATLKISKKIDPDSAFALVNEKNAQIFSTTTRENFVRWVDSLRFLLDGNVKEPETLKEIEELTTLFNEIDTLKTFNEIPEIPKNLPNPPQSFTRK</sequence>
<keyword evidence="3" id="KW-1185">Reference proteome</keyword>
<organism evidence="2 3">
    <name type="scientific">Anaeramoeba ignava</name>
    <name type="common">Anaerobic marine amoeba</name>
    <dbReference type="NCBI Taxonomy" id="1746090"/>
    <lineage>
        <taxon>Eukaryota</taxon>
        <taxon>Metamonada</taxon>
        <taxon>Anaeramoebidae</taxon>
        <taxon>Anaeramoeba</taxon>
    </lineage>
</organism>
<comment type="caution">
    <text evidence="2">The sequence shown here is derived from an EMBL/GenBank/DDBJ whole genome shotgun (WGS) entry which is preliminary data.</text>
</comment>
<reference evidence="2" key="1">
    <citation type="submission" date="2022-10" db="EMBL/GenBank/DDBJ databases">
        <title>Novel sulphate-reducing endosymbionts in the free-living metamonad Anaeramoeba.</title>
        <authorList>
            <person name="Jerlstrom-Hultqvist J."/>
            <person name="Cepicka I."/>
            <person name="Gallot-Lavallee L."/>
            <person name="Salas-Leiva D."/>
            <person name="Curtis B.A."/>
            <person name="Zahonova K."/>
            <person name="Pipaliya S."/>
            <person name="Dacks J."/>
            <person name="Roger A.J."/>
        </authorList>
    </citation>
    <scope>NUCLEOTIDE SEQUENCE</scope>
    <source>
        <strain evidence="2">BMAN</strain>
    </source>
</reference>
<dbReference type="InterPro" id="IPR001849">
    <property type="entry name" value="PH_domain"/>
</dbReference>
<feature type="domain" description="PH" evidence="1">
    <location>
        <begin position="24"/>
        <end position="135"/>
    </location>
</feature>
<accession>A0A9Q0LJ57</accession>
<evidence type="ECO:0000259" key="1">
    <source>
        <dbReference type="PROSITE" id="PS50003"/>
    </source>
</evidence>
<dbReference type="Gene3D" id="2.30.29.30">
    <property type="entry name" value="Pleckstrin-homology domain (PH domain)/Phosphotyrosine-binding domain (PTB)"/>
    <property type="match status" value="1"/>
</dbReference>
<gene>
    <name evidence="2" type="ORF">M0811_09462</name>
</gene>
<dbReference type="SUPFAM" id="SSF50729">
    <property type="entry name" value="PH domain-like"/>
    <property type="match status" value="1"/>
</dbReference>
<dbReference type="AlphaFoldDB" id="A0A9Q0LJ57"/>
<dbReference type="PROSITE" id="PS50003">
    <property type="entry name" value="PH_DOMAIN"/>
    <property type="match status" value="1"/>
</dbReference>
<evidence type="ECO:0000313" key="3">
    <source>
        <dbReference type="Proteomes" id="UP001149090"/>
    </source>
</evidence>
<dbReference type="EMBL" id="JAPDFW010000080">
    <property type="protein sequence ID" value="KAJ5072765.1"/>
    <property type="molecule type" value="Genomic_DNA"/>
</dbReference>
<dbReference type="Pfam" id="PF16457">
    <property type="entry name" value="PH_12"/>
    <property type="match status" value="1"/>
</dbReference>
<evidence type="ECO:0000313" key="2">
    <source>
        <dbReference type="EMBL" id="KAJ5072765.1"/>
    </source>
</evidence>
<dbReference type="InterPro" id="IPR011993">
    <property type="entry name" value="PH-like_dom_sf"/>
</dbReference>